<accession>A0ABW2FQX4</accession>
<sequence length="202" mass="21905">MTPDQPATAARPDPAAPARVADRLDRAIRTGAPVRLHRSITGAERIDGFVVAATGAWTLLAHCPEVDLDGWTAVRTGDITKVRLHGDPTSLAVRALCRRGRWPVAAPAQALALDSLPLLLESAGRDFGLVTLHAEGKRPDVCWIGAVVGLRRKSVRLLEVDTEARWEAEPTRFPSKHITRVDFGGRYEETLREFAGPRPGSG</sequence>
<gene>
    <name evidence="1" type="ORF">ACFQMG_08955</name>
</gene>
<dbReference type="EMBL" id="JBHTAJ010000013">
    <property type="protein sequence ID" value="MFC7179691.1"/>
    <property type="molecule type" value="Genomic_DNA"/>
</dbReference>
<organism evidence="1 2">
    <name type="scientific">Kitasatospora paranensis</name>
    <dbReference type="NCBI Taxonomy" id="258053"/>
    <lineage>
        <taxon>Bacteria</taxon>
        <taxon>Bacillati</taxon>
        <taxon>Actinomycetota</taxon>
        <taxon>Actinomycetes</taxon>
        <taxon>Kitasatosporales</taxon>
        <taxon>Streptomycetaceae</taxon>
        <taxon>Kitasatospora</taxon>
    </lineage>
</organism>
<evidence type="ECO:0000313" key="2">
    <source>
        <dbReference type="Proteomes" id="UP001596435"/>
    </source>
</evidence>
<protein>
    <submittedName>
        <fullName evidence="1">Uncharacterized protein</fullName>
    </submittedName>
</protein>
<name>A0ABW2FQX4_9ACTN</name>
<dbReference type="Proteomes" id="UP001596435">
    <property type="component" value="Unassembled WGS sequence"/>
</dbReference>
<proteinExistence type="predicted"/>
<keyword evidence="2" id="KW-1185">Reference proteome</keyword>
<comment type="caution">
    <text evidence="1">The sequence shown here is derived from an EMBL/GenBank/DDBJ whole genome shotgun (WGS) entry which is preliminary data.</text>
</comment>
<evidence type="ECO:0000313" key="1">
    <source>
        <dbReference type="EMBL" id="MFC7179691.1"/>
    </source>
</evidence>
<dbReference type="RefSeq" id="WP_345709131.1">
    <property type="nucleotide sequence ID" value="NZ_BAABKV010000001.1"/>
</dbReference>
<reference evidence="2" key="1">
    <citation type="journal article" date="2019" name="Int. J. Syst. Evol. Microbiol.">
        <title>The Global Catalogue of Microorganisms (GCM) 10K type strain sequencing project: providing services to taxonomists for standard genome sequencing and annotation.</title>
        <authorList>
            <consortium name="The Broad Institute Genomics Platform"/>
            <consortium name="The Broad Institute Genome Sequencing Center for Infectious Disease"/>
            <person name="Wu L."/>
            <person name="Ma J."/>
        </authorList>
    </citation>
    <scope>NUCLEOTIDE SEQUENCE [LARGE SCALE GENOMIC DNA]</scope>
    <source>
        <strain evidence="2">CGMCC 1.12859</strain>
    </source>
</reference>